<gene>
    <name evidence="18" type="ORF">EOD39_15405</name>
</gene>
<name>A0A662YKY3_ACIRT</name>
<dbReference type="AlphaFoldDB" id="A0A662YKY3"/>
<comment type="subcellular location">
    <subcellularLocation>
        <location evidence="1">Cytoplasm</location>
        <location evidence="1">Cytoskeleton</location>
        <location evidence="1">Cilium basal body</location>
    </subcellularLocation>
</comment>
<keyword evidence="7" id="KW-0007">Acetylation</keyword>
<dbReference type="Proteomes" id="UP000289886">
    <property type="component" value="Unassembled WGS sequence"/>
</dbReference>
<dbReference type="GO" id="GO:0030992">
    <property type="term" value="C:intraciliary transport particle B"/>
    <property type="evidence" value="ECO:0007669"/>
    <property type="project" value="InterPro"/>
</dbReference>
<evidence type="ECO:0000256" key="11">
    <source>
        <dbReference type="ARBA" id="ARBA00023273"/>
    </source>
</evidence>
<feature type="coiled-coil region" evidence="16">
    <location>
        <begin position="309"/>
        <end position="336"/>
    </location>
</feature>
<dbReference type="PANTHER" id="PTHR15614">
    <property type="entry name" value="INTRAFLAGELLAR TRANSPORT PROTEIN 81 HOMOLOG"/>
    <property type="match status" value="1"/>
</dbReference>
<dbReference type="FunFam" id="1.10.418.70:FF:000001">
    <property type="entry name" value="Intraflagellar transport protein 81 homolog"/>
    <property type="match status" value="1"/>
</dbReference>
<evidence type="ECO:0000256" key="4">
    <source>
        <dbReference type="ARBA" id="ARBA00022782"/>
    </source>
</evidence>
<keyword evidence="8 16" id="KW-0175">Coiled coil</keyword>
<dbReference type="GO" id="GO:0042073">
    <property type="term" value="P:intraciliary transport"/>
    <property type="evidence" value="ECO:0007669"/>
    <property type="project" value="InterPro"/>
</dbReference>
<evidence type="ECO:0000313" key="19">
    <source>
        <dbReference type="Proteomes" id="UP000289886"/>
    </source>
</evidence>
<feature type="domain" description="IFT81 calponin homology" evidence="17">
    <location>
        <begin position="3"/>
        <end position="126"/>
    </location>
</feature>
<dbReference type="InterPro" id="IPR029600">
    <property type="entry name" value="IFT81"/>
</dbReference>
<keyword evidence="5" id="KW-0970">Cilium biogenesis/degradation</keyword>
<sequence length="406" mass="47109">MSEQIKSIVEQLNKEPFKKNFNLITFDSLEPMQLLQVLNDVLAEIDPKQSIDIREEMPDQTAKRMFGLLGMMKYKPPGNNTDTSSFRQGLVTGSKPVIHPILYWLLQRTNELKKRAYLARFLMKLEVPGEFLQDDVVADTYHQYGELVEGFKTLHKECEHLRSSGFSTAEIRRDISAMEEEKDQLVKRVERLKKRVETVSNNQRMLDLARQLRVEKERELSLAQQKQEQKNQLFLAEQRLQRSQLQLKDLRQAAADAKPESLMKRLEEEIKFNTYMGTDKLPKELESKTNAMQYLQKVVMEPAMGHAELGELEDKLFLAEQRLQRSQLQLKDLRQAAADAKPESLMKRLEEEIKFNTYMGTDKLPKELESKTNAMKYLQKVVMEPAMGHAELGELEDKVAHGINIV</sequence>
<keyword evidence="18" id="KW-0282">Flagellum</keyword>
<keyword evidence="9" id="KW-0969">Cilium</keyword>
<dbReference type="InterPro" id="IPR043016">
    <property type="entry name" value="IFT81_N_sf"/>
</dbReference>
<dbReference type="GO" id="GO:0060271">
    <property type="term" value="P:cilium assembly"/>
    <property type="evidence" value="ECO:0007669"/>
    <property type="project" value="InterPro"/>
</dbReference>
<dbReference type="GO" id="GO:0015631">
    <property type="term" value="F:tubulin binding"/>
    <property type="evidence" value="ECO:0007669"/>
    <property type="project" value="InterPro"/>
</dbReference>
<dbReference type="GO" id="GO:0007283">
    <property type="term" value="P:spermatogenesis"/>
    <property type="evidence" value="ECO:0007669"/>
    <property type="project" value="UniProtKB-KW"/>
</dbReference>
<evidence type="ECO:0000256" key="10">
    <source>
        <dbReference type="ARBA" id="ARBA00023212"/>
    </source>
</evidence>
<evidence type="ECO:0000256" key="2">
    <source>
        <dbReference type="ARBA" id="ARBA00022490"/>
    </source>
</evidence>
<comment type="function">
    <text evidence="13">Component of the intraflagellar transport (IFT) complex B: together with IFT74, forms a tubulin-binding module that specifically mediates transport of tubulin within the cilium. Binds tubulin via its CH (calponin-homology)-like region. Required for ciliogenesis. Required for proper regulation of SHH signaling. Plays an important role during spermatogenesis by modulating the assembly and elongation of the sperm flagella.</text>
</comment>
<dbReference type="GO" id="GO:0036064">
    <property type="term" value="C:ciliary basal body"/>
    <property type="evidence" value="ECO:0007669"/>
    <property type="project" value="TreeGrafter"/>
</dbReference>
<comment type="similarity">
    <text evidence="12">Belongs to the IFT81 family.</text>
</comment>
<evidence type="ECO:0000259" key="17">
    <source>
        <dbReference type="Pfam" id="PF18383"/>
    </source>
</evidence>
<comment type="caution">
    <text evidence="18">The sequence shown here is derived from an EMBL/GenBank/DDBJ whole genome shotgun (WGS) entry which is preliminary data.</text>
</comment>
<keyword evidence="10" id="KW-0206">Cytoskeleton</keyword>
<dbReference type="GO" id="GO:0030154">
    <property type="term" value="P:cell differentiation"/>
    <property type="evidence" value="ECO:0007669"/>
    <property type="project" value="UniProtKB-KW"/>
</dbReference>
<dbReference type="EMBL" id="SCEB01001510">
    <property type="protein sequence ID" value="RXM96666.1"/>
    <property type="molecule type" value="Genomic_DNA"/>
</dbReference>
<reference evidence="18 19" key="1">
    <citation type="submission" date="2019-01" db="EMBL/GenBank/DDBJ databases">
        <title>Draft Genome and Complete Hox-Cluster Characterization of the Sterlet Sturgeon (Acipenser ruthenus).</title>
        <authorList>
            <person name="Wei Q."/>
        </authorList>
    </citation>
    <scope>NUCLEOTIDE SEQUENCE [LARGE SCALE GENOMIC DNA]</scope>
    <source>
        <strain evidence="18">WHYD16114868_AA</strain>
        <tissue evidence="18">Blood</tissue>
    </source>
</reference>
<evidence type="ECO:0000256" key="3">
    <source>
        <dbReference type="ARBA" id="ARBA00022553"/>
    </source>
</evidence>
<evidence type="ECO:0000256" key="15">
    <source>
        <dbReference type="ARBA" id="ARBA00079903"/>
    </source>
</evidence>
<keyword evidence="3" id="KW-0597">Phosphoprotein</keyword>
<evidence type="ECO:0000313" key="18">
    <source>
        <dbReference type="EMBL" id="RXM96666.1"/>
    </source>
</evidence>
<evidence type="ECO:0000256" key="13">
    <source>
        <dbReference type="ARBA" id="ARBA00055755"/>
    </source>
</evidence>
<evidence type="ECO:0000256" key="8">
    <source>
        <dbReference type="ARBA" id="ARBA00023054"/>
    </source>
</evidence>
<evidence type="ECO:0000256" key="14">
    <source>
        <dbReference type="ARBA" id="ARBA00073058"/>
    </source>
</evidence>
<evidence type="ECO:0000256" key="5">
    <source>
        <dbReference type="ARBA" id="ARBA00022794"/>
    </source>
</evidence>
<evidence type="ECO:0000256" key="16">
    <source>
        <dbReference type="SAM" id="Coils"/>
    </source>
</evidence>
<evidence type="ECO:0000256" key="7">
    <source>
        <dbReference type="ARBA" id="ARBA00022990"/>
    </source>
</evidence>
<protein>
    <recommendedName>
        <fullName evidence="14">Intraflagellar transport protein 81 homolog</fullName>
    </recommendedName>
    <alternativeName>
        <fullName evidence="15">Carnitine deficiency-associated protein expressed in ventricle 1</fullName>
    </alternativeName>
</protein>
<accession>A0A662YKY3</accession>
<dbReference type="PANTHER" id="PTHR15614:SF2">
    <property type="entry name" value="INTRAFLAGELLAR TRANSPORT PROTEIN 81 HOMOLOG"/>
    <property type="match status" value="1"/>
</dbReference>
<evidence type="ECO:0000256" key="1">
    <source>
        <dbReference type="ARBA" id="ARBA00004120"/>
    </source>
</evidence>
<evidence type="ECO:0000256" key="6">
    <source>
        <dbReference type="ARBA" id="ARBA00022871"/>
    </source>
</evidence>
<keyword evidence="19" id="KW-1185">Reference proteome</keyword>
<keyword evidence="6" id="KW-0744">Spermatogenesis</keyword>
<dbReference type="InterPro" id="IPR041146">
    <property type="entry name" value="IFT81_CH"/>
</dbReference>
<feature type="coiled-coil region" evidence="16">
    <location>
        <begin position="168"/>
        <end position="253"/>
    </location>
</feature>
<evidence type="ECO:0000256" key="9">
    <source>
        <dbReference type="ARBA" id="ARBA00023069"/>
    </source>
</evidence>
<keyword evidence="4" id="KW-0221">Differentiation</keyword>
<organism evidence="18 19">
    <name type="scientific">Acipenser ruthenus</name>
    <name type="common">Sterlet sturgeon</name>
    <dbReference type="NCBI Taxonomy" id="7906"/>
    <lineage>
        <taxon>Eukaryota</taxon>
        <taxon>Metazoa</taxon>
        <taxon>Chordata</taxon>
        <taxon>Craniata</taxon>
        <taxon>Vertebrata</taxon>
        <taxon>Euteleostomi</taxon>
        <taxon>Actinopterygii</taxon>
        <taxon>Chondrostei</taxon>
        <taxon>Acipenseriformes</taxon>
        <taxon>Acipenseridae</taxon>
        <taxon>Acipenser</taxon>
    </lineage>
</organism>
<dbReference type="Gene3D" id="1.10.418.70">
    <property type="entry name" value="Intraflagellar transport protein 81, N-terminal domain"/>
    <property type="match status" value="1"/>
</dbReference>
<dbReference type="Pfam" id="PF18383">
    <property type="entry name" value="IFT81_CH"/>
    <property type="match status" value="1"/>
</dbReference>
<keyword evidence="2" id="KW-0963">Cytoplasm</keyword>
<evidence type="ECO:0000256" key="12">
    <source>
        <dbReference type="ARBA" id="ARBA00043983"/>
    </source>
</evidence>
<keyword evidence="11" id="KW-0966">Cell projection</keyword>
<proteinExistence type="inferred from homology"/>